<dbReference type="PROSITE" id="PS50102">
    <property type="entry name" value="RRM"/>
    <property type="match status" value="1"/>
</dbReference>
<dbReference type="InterPro" id="IPR050502">
    <property type="entry name" value="Euk_RNA-bind_prot"/>
</dbReference>
<comment type="caution">
    <text evidence="3">The sequence shown here is derived from an EMBL/GenBank/DDBJ whole genome shotgun (WGS) entry which is preliminary data.</text>
</comment>
<dbReference type="Proteomes" id="UP000295668">
    <property type="component" value="Unassembled WGS sequence"/>
</dbReference>
<dbReference type="GO" id="GO:0003729">
    <property type="term" value="F:mRNA binding"/>
    <property type="evidence" value="ECO:0007669"/>
    <property type="project" value="TreeGrafter"/>
</dbReference>
<dbReference type="PANTHER" id="PTHR48025">
    <property type="entry name" value="OS02G0815200 PROTEIN"/>
    <property type="match status" value="1"/>
</dbReference>
<dbReference type="InterPro" id="IPR012677">
    <property type="entry name" value="Nucleotide-bd_a/b_plait_sf"/>
</dbReference>
<evidence type="ECO:0000313" key="4">
    <source>
        <dbReference type="Proteomes" id="UP000295668"/>
    </source>
</evidence>
<dbReference type="InterPro" id="IPR035979">
    <property type="entry name" value="RBD_domain_sf"/>
</dbReference>
<name>A0A4R5MMV0_9SPHI</name>
<dbReference type="EMBL" id="SJCY01000003">
    <property type="protein sequence ID" value="TDG37018.1"/>
    <property type="molecule type" value="Genomic_DNA"/>
</dbReference>
<accession>A0A4R5MMV0</accession>
<reference evidence="3 4" key="1">
    <citation type="submission" date="2019-02" db="EMBL/GenBank/DDBJ databases">
        <title>Pedobacter sp. nov., a novel speices isolated from soil of pinguins habitat in Antarcitica.</title>
        <authorList>
            <person name="He R.-H."/>
        </authorList>
    </citation>
    <scope>NUCLEOTIDE SEQUENCE [LARGE SCALE GENOMIC DNA]</scope>
    <source>
        <strain evidence="3 4">E01020</strain>
    </source>
</reference>
<proteinExistence type="predicted"/>
<dbReference type="RefSeq" id="WP_133261964.1">
    <property type="nucleotide sequence ID" value="NZ_SJCY01000003.1"/>
</dbReference>
<dbReference type="SMART" id="SM00360">
    <property type="entry name" value="RRM"/>
    <property type="match status" value="1"/>
</dbReference>
<keyword evidence="4" id="KW-1185">Reference proteome</keyword>
<dbReference type="PANTHER" id="PTHR48025:SF1">
    <property type="entry name" value="RRM DOMAIN-CONTAINING PROTEIN"/>
    <property type="match status" value="1"/>
</dbReference>
<feature type="domain" description="RRM" evidence="2">
    <location>
        <begin position="2"/>
        <end position="80"/>
    </location>
</feature>
<evidence type="ECO:0000256" key="1">
    <source>
        <dbReference type="ARBA" id="ARBA00022884"/>
    </source>
</evidence>
<dbReference type="CDD" id="cd00590">
    <property type="entry name" value="RRM_SF"/>
    <property type="match status" value="1"/>
</dbReference>
<sequence length="98" mass="10898">MAKLFVGGLSEKIDEMDLAILCSIHGHVDSIKIVRDKVTAKCKGYAFLEIPKEADAKNIVEQLNGELFKGNTLTVKLSEDKPVAKKYIPKKPQRDRTA</sequence>
<protein>
    <submittedName>
        <fullName evidence="3">RNA-binding protein</fullName>
    </submittedName>
</protein>
<evidence type="ECO:0000313" key="3">
    <source>
        <dbReference type="EMBL" id="TDG37018.1"/>
    </source>
</evidence>
<dbReference type="Gene3D" id="3.30.70.330">
    <property type="match status" value="1"/>
</dbReference>
<evidence type="ECO:0000259" key="2">
    <source>
        <dbReference type="PROSITE" id="PS50102"/>
    </source>
</evidence>
<dbReference type="Pfam" id="PF00076">
    <property type="entry name" value="RRM_1"/>
    <property type="match status" value="1"/>
</dbReference>
<dbReference type="OrthoDB" id="797376at2"/>
<dbReference type="InterPro" id="IPR000504">
    <property type="entry name" value="RRM_dom"/>
</dbReference>
<dbReference type="SUPFAM" id="SSF54928">
    <property type="entry name" value="RNA-binding domain, RBD"/>
    <property type="match status" value="1"/>
</dbReference>
<organism evidence="3 4">
    <name type="scientific">Pedobacter changchengzhani</name>
    <dbReference type="NCBI Taxonomy" id="2529274"/>
    <lineage>
        <taxon>Bacteria</taxon>
        <taxon>Pseudomonadati</taxon>
        <taxon>Bacteroidota</taxon>
        <taxon>Sphingobacteriia</taxon>
        <taxon>Sphingobacteriales</taxon>
        <taxon>Sphingobacteriaceae</taxon>
        <taxon>Pedobacter</taxon>
    </lineage>
</organism>
<keyword evidence="1" id="KW-0694">RNA-binding</keyword>
<dbReference type="AlphaFoldDB" id="A0A4R5MMV0"/>
<gene>
    <name evidence="3" type="ORF">EZJ43_07015</name>
</gene>